<dbReference type="NCBIfam" id="TIGR00043">
    <property type="entry name" value="rRNA maturation RNase YbeY"/>
    <property type="match status" value="1"/>
</dbReference>
<keyword evidence="7" id="KW-0698">rRNA processing</keyword>
<dbReference type="InterPro" id="IPR002036">
    <property type="entry name" value="YbeY"/>
</dbReference>
<keyword evidence="6 7" id="KW-0862">Zinc</keyword>
<dbReference type="EC" id="3.1.-.-" evidence="7"/>
<dbReference type="GO" id="GO:0008270">
    <property type="term" value="F:zinc ion binding"/>
    <property type="evidence" value="ECO:0007669"/>
    <property type="project" value="UniProtKB-UniRule"/>
</dbReference>
<dbReference type="GO" id="GO:0004222">
    <property type="term" value="F:metalloendopeptidase activity"/>
    <property type="evidence" value="ECO:0007669"/>
    <property type="project" value="InterPro"/>
</dbReference>
<keyword evidence="7" id="KW-0963">Cytoplasm</keyword>
<evidence type="ECO:0000313" key="8">
    <source>
        <dbReference type="EMBL" id="PIP60893.1"/>
    </source>
</evidence>
<evidence type="ECO:0000313" key="9">
    <source>
        <dbReference type="Proteomes" id="UP000231581"/>
    </source>
</evidence>
<dbReference type="Pfam" id="PF02130">
    <property type="entry name" value="YbeY"/>
    <property type="match status" value="1"/>
</dbReference>
<dbReference type="Gene3D" id="3.40.390.30">
    <property type="entry name" value="Metalloproteases ('zincins'), catalytic domain"/>
    <property type="match status" value="1"/>
</dbReference>
<comment type="similarity">
    <text evidence="1 7">Belongs to the endoribonuclease YbeY family.</text>
</comment>
<dbReference type="EMBL" id="PCSZ01000019">
    <property type="protein sequence ID" value="PIP60893.1"/>
    <property type="molecule type" value="Genomic_DNA"/>
</dbReference>
<protein>
    <recommendedName>
        <fullName evidence="7">Endoribonuclease YbeY</fullName>
        <ecNumber evidence="7">3.1.-.-</ecNumber>
    </recommendedName>
</protein>
<dbReference type="Proteomes" id="UP000231581">
    <property type="component" value="Unassembled WGS sequence"/>
</dbReference>
<reference evidence="8 9" key="1">
    <citation type="submission" date="2017-09" db="EMBL/GenBank/DDBJ databases">
        <title>Depth-based differentiation of microbial function through sediment-hosted aquifers and enrichment of novel symbionts in the deep terrestrial subsurface.</title>
        <authorList>
            <person name="Probst A.J."/>
            <person name="Ladd B."/>
            <person name="Jarett J.K."/>
            <person name="Geller-Mcgrath D.E."/>
            <person name="Sieber C.M."/>
            <person name="Emerson J.B."/>
            <person name="Anantharaman K."/>
            <person name="Thomas B.C."/>
            <person name="Malmstrom R."/>
            <person name="Stieglmeier M."/>
            <person name="Klingl A."/>
            <person name="Woyke T."/>
            <person name="Ryan C.M."/>
            <person name="Banfield J.F."/>
        </authorList>
    </citation>
    <scope>NUCLEOTIDE SEQUENCE [LARGE SCALE GENOMIC DNA]</scope>
    <source>
        <strain evidence="8">CG22_combo_CG10-13_8_21_14_all_47_17</strain>
    </source>
</reference>
<feature type="binding site" evidence="7">
    <location>
        <position position="121"/>
    </location>
    <ligand>
        <name>Zn(2+)</name>
        <dbReference type="ChEBI" id="CHEBI:29105"/>
        <note>catalytic</note>
    </ligand>
</feature>
<comment type="cofactor">
    <cofactor evidence="7">
        <name>Zn(2+)</name>
        <dbReference type="ChEBI" id="CHEBI:29105"/>
    </cofactor>
    <text evidence="7">Binds 1 zinc ion.</text>
</comment>
<dbReference type="InterPro" id="IPR023091">
    <property type="entry name" value="MetalPrtase_cat_dom_sf_prd"/>
</dbReference>
<proteinExistence type="inferred from homology"/>
<dbReference type="GO" id="GO:0006364">
    <property type="term" value="P:rRNA processing"/>
    <property type="evidence" value="ECO:0007669"/>
    <property type="project" value="UniProtKB-UniRule"/>
</dbReference>
<evidence type="ECO:0000256" key="4">
    <source>
        <dbReference type="ARBA" id="ARBA00022759"/>
    </source>
</evidence>
<evidence type="ECO:0000256" key="7">
    <source>
        <dbReference type="HAMAP-Rule" id="MF_00009"/>
    </source>
</evidence>
<comment type="caution">
    <text evidence="8">The sequence shown here is derived from an EMBL/GenBank/DDBJ whole genome shotgun (WGS) entry which is preliminary data.</text>
</comment>
<dbReference type="PANTHER" id="PTHR46986:SF1">
    <property type="entry name" value="ENDORIBONUCLEASE YBEY, CHLOROPLASTIC"/>
    <property type="match status" value="1"/>
</dbReference>
<sequence>MITFEICGPRPAILSARDLTRTGKALAKSLRMKKASSVSLSFIPPAKMRMLNRGFRGKDRVTDVLSFSPADIPLPKPEKSRLAAQLGDIAICPFYARSEAKRRGISLKEELLRLVIHGVLHLKGYDHATELEETRMFGLQERILDSVTE</sequence>
<dbReference type="HAMAP" id="MF_00009">
    <property type="entry name" value="Endoribonucl_YbeY"/>
    <property type="match status" value="1"/>
</dbReference>
<dbReference type="SUPFAM" id="SSF55486">
    <property type="entry name" value="Metalloproteases ('zincins'), catalytic domain"/>
    <property type="match status" value="1"/>
</dbReference>
<evidence type="ECO:0000256" key="5">
    <source>
        <dbReference type="ARBA" id="ARBA00022801"/>
    </source>
</evidence>
<keyword evidence="3 7" id="KW-0479">Metal-binding</keyword>
<keyword evidence="5 7" id="KW-0378">Hydrolase</keyword>
<evidence type="ECO:0000256" key="2">
    <source>
        <dbReference type="ARBA" id="ARBA00022722"/>
    </source>
</evidence>
<dbReference type="PANTHER" id="PTHR46986">
    <property type="entry name" value="ENDORIBONUCLEASE YBEY, CHLOROPLASTIC"/>
    <property type="match status" value="1"/>
</dbReference>
<dbReference type="AlphaFoldDB" id="A0A2H0BT97"/>
<feature type="binding site" evidence="7">
    <location>
        <position position="127"/>
    </location>
    <ligand>
        <name>Zn(2+)</name>
        <dbReference type="ChEBI" id="CHEBI:29105"/>
        <note>catalytic</note>
    </ligand>
</feature>
<feature type="binding site" evidence="7">
    <location>
        <position position="117"/>
    </location>
    <ligand>
        <name>Zn(2+)</name>
        <dbReference type="ChEBI" id="CHEBI:29105"/>
        <note>catalytic</note>
    </ligand>
</feature>
<accession>A0A2H0BT97</accession>
<dbReference type="GO" id="GO:0005737">
    <property type="term" value="C:cytoplasm"/>
    <property type="evidence" value="ECO:0007669"/>
    <property type="project" value="UniProtKB-SubCell"/>
</dbReference>
<keyword evidence="2 7" id="KW-0540">Nuclease</keyword>
<dbReference type="GO" id="GO:0004521">
    <property type="term" value="F:RNA endonuclease activity"/>
    <property type="evidence" value="ECO:0007669"/>
    <property type="project" value="UniProtKB-UniRule"/>
</dbReference>
<keyword evidence="7" id="KW-0690">Ribosome biogenesis</keyword>
<name>A0A2H0BT97_9BACT</name>
<comment type="subcellular location">
    <subcellularLocation>
        <location evidence="7">Cytoplasm</location>
    </subcellularLocation>
</comment>
<gene>
    <name evidence="7 8" type="primary">ybeY</name>
    <name evidence="8" type="ORF">COX00_00740</name>
</gene>
<comment type="function">
    <text evidence="7">Single strand-specific metallo-endoribonuclease involved in late-stage 70S ribosome quality control and in maturation of the 3' terminus of the 16S rRNA.</text>
</comment>
<keyword evidence="4 7" id="KW-0255">Endonuclease</keyword>
<evidence type="ECO:0000256" key="3">
    <source>
        <dbReference type="ARBA" id="ARBA00022723"/>
    </source>
</evidence>
<organism evidence="8 9">
    <name type="scientific">Candidatus Uhrbacteria bacterium CG22_combo_CG10-13_8_21_14_all_47_17</name>
    <dbReference type="NCBI Taxonomy" id="1975041"/>
    <lineage>
        <taxon>Bacteria</taxon>
        <taxon>Candidatus Uhriibacteriota</taxon>
    </lineage>
</organism>
<evidence type="ECO:0000256" key="1">
    <source>
        <dbReference type="ARBA" id="ARBA00010875"/>
    </source>
</evidence>
<evidence type="ECO:0000256" key="6">
    <source>
        <dbReference type="ARBA" id="ARBA00022833"/>
    </source>
</evidence>